<evidence type="ECO:0000313" key="2">
    <source>
        <dbReference type="EMBL" id="TFF35036.1"/>
    </source>
</evidence>
<feature type="domain" description="RES" evidence="1">
    <location>
        <begin position="10"/>
        <end position="138"/>
    </location>
</feature>
<name>A0A4Y8S9H1_9SPHI</name>
<dbReference type="InterPro" id="IPR014914">
    <property type="entry name" value="RES_dom"/>
</dbReference>
<dbReference type="SMART" id="SM00953">
    <property type="entry name" value="RES"/>
    <property type="match status" value="1"/>
</dbReference>
<reference evidence="2 3" key="1">
    <citation type="journal article" date="2017" name="Int. J. Syst. Evol. Microbiol.">
        <title>Mucilaginibacterpsychrotolerans sp. nov., isolated from peatlands.</title>
        <authorList>
            <person name="Deng Y."/>
            <person name="Shen L."/>
            <person name="Xu B."/>
            <person name="Liu Y."/>
            <person name="Gu Z."/>
            <person name="Liu H."/>
            <person name="Zhou Y."/>
        </authorList>
    </citation>
    <scope>NUCLEOTIDE SEQUENCE [LARGE SCALE GENOMIC DNA]</scope>
    <source>
        <strain evidence="2 3">NH7-4</strain>
    </source>
</reference>
<evidence type="ECO:0000259" key="1">
    <source>
        <dbReference type="SMART" id="SM00953"/>
    </source>
</evidence>
<dbReference type="Proteomes" id="UP000297540">
    <property type="component" value="Unassembled WGS sequence"/>
</dbReference>
<dbReference type="AlphaFoldDB" id="A0A4Y8S9H1"/>
<organism evidence="2 3">
    <name type="scientific">Mucilaginibacter psychrotolerans</name>
    <dbReference type="NCBI Taxonomy" id="1524096"/>
    <lineage>
        <taxon>Bacteria</taxon>
        <taxon>Pseudomonadati</taxon>
        <taxon>Bacteroidota</taxon>
        <taxon>Sphingobacteriia</taxon>
        <taxon>Sphingobacteriales</taxon>
        <taxon>Sphingobacteriaceae</taxon>
        <taxon>Mucilaginibacter</taxon>
    </lineage>
</organism>
<dbReference type="EMBL" id="SOZE01000024">
    <property type="protein sequence ID" value="TFF35036.1"/>
    <property type="molecule type" value="Genomic_DNA"/>
</dbReference>
<evidence type="ECO:0000313" key="3">
    <source>
        <dbReference type="Proteomes" id="UP000297540"/>
    </source>
</evidence>
<dbReference type="OrthoDB" id="9789501at2"/>
<dbReference type="Pfam" id="PF08808">
    <property type="entry name" value="RES"/>
    <property type="match status" value="1"/>
</dbReference>
<accession>A0A4Y8S9H1</accession>
<proteinExistence type="predicted"/>
<gene>
    <name evidence="2" type="ORF">E2R66_20040</name>
</gene>
<comment type="caution">
    <text evidence="2">The sequence shown here is derived from an EMBL/GenBank/DDBJ whole genome shotgun (WGS) entry which is preliminary data.</text>
</comment>
<keyword evidence="3" id="KW-1185">Reference proteome</keyword>
<protein>
    <submittedName>
        <fullName evidence="2">RES domain-containing protein</fullName>
    </submittedName>
</protein>
<sequence>MEVFRISHESFSKKLTASGRANRWNLDDQFTIYTGGSRSLSSLELIVHKNAISPASKYKVMVISIADEENLFTYILQKDLPKAWRSMMAYPDLQALGSDWYVSKRSLVLKVPSAVMPKEYNYIINTQHPDFKSKVSLVRTKDYFWDDRLM</sequence>